<dbReference type="RefSeq" id="WP_285930958.1">
    <property type="nucleotide sequence ID" value="NZ_JASTZU010000020.1"/>
</dbReference>
<sequence length="71" mass="8045">MSGVEFLSILTIITIFFFVDKRYRGWKVALGHVGYGISVLFMMVGGKYLILLGVFMALTVYFVLFKIGEVK</sequence>
<feature type="transmembrane region" description="Helical" evidence="1">
    <location>
        <begin position="6"/>
        <end position="23"/>
    </location>
</feature>
<keyword evidence="1" id="KW-0472">Membrane</keyword>
<name>A0ABT7L274_9BACI</name>
<keyword evidence="1" id="KW-0812">Transmembrane</keyword>
<dbReference type="EMBL" id="JASTZU010000020">
    <property type="protein sequence ID" value="MDL4839958.1"/>
    <property type="molecule type" value="Genomic_DNA"/>
</dbReference>
<accession>A0ABT7L274</accession>
<protein>
    <submittedName>
        <fullName evidence="2">Uncharacterized protein</fullName>
    </submittedName>
</protein>
<proteinExistence type="predicted"/>
<reference evidence="2 3" key="1">
    <citation type="submission" date="2023-06" db="EMBL/GenBank/DDBJ databases">
        <title>Aquibacillus rhizosphaerae LR5S19.</title>
        <authorList>
            <person name="Sun J.-Q."/>
        </authorList>
    </citation>
    <scope>NUCLEOTIDE SEQUENCE [LARGE SCALE GENOMIC DNA]</scope>
    <source>
        <strain evidence="2 3">LR5S19</strain>
    </source>
</reference>
<keyword evidence="3" id="KW-1185">Reference proteome</keyword>
<evidence type="ECO:0000313" key="3">
    <source>
        <dbReference type="Proteomes" id="UP001235343"/>
    </source>
</evidence>
<dbReference type="Proteomes" id="UP001235343">
    <property type="component" value="Unassembled WGS sequence"/>
</dbReference>
<gene>
    <name evidence="2" type="ORF">QQS35_05745</name>
</gene>
<organism evidence="2 3">
    <name type="scientific">Aquibacillus rhizosphaerae</name>
    <dbReference type="NCBI Taxonomy" id="3051431"/>
    <lineage>
        <taxon>Bacteria</taxon>
        <taxon>Bacillati</taxon>
        <taxon>Bacillota</taxon>
        <taxon>Bacilli</taxon>
        <taxon>Bacillales</taxon>
        <taxon>Bacillaceae</taxon>
        <taxon>Aquibacillus</taxon>
    </lineage>
</organism>
<feature type="transmembrane region" description="Helical" evidence="1">
    <location>
        <begin position="35"/>
        <end position="64"/>
    </location>
</feature>
<keyword evidence="1" id="KW-1133">Transmembrane helix</keyword>
<evidence type="ECO:0000256" key="1">
    <source>
        <dbReference type="SAM" id="Phobius"/>
    </source>
</evidence>
<evidence type="ECO:0000313" key="2">
    <source>
        <dbReference type="EMBL" id="MDL4839958.1"/>
    </source>
</evidence>
<comment type="caution">
    <text evidence="2">The sequence shown here is derived from an EMBL/GenBank/DDBJ whole genome shotgun (WGS) entry which is preliminary data.</text>
</comment>